<sequence>MVNFDQVSDMQSRGWIVVVPEHRLCPQVDILEGPISDARDCLSWIYSGGLDGELSSNDTTKDFRVDMNNVCAFGTSSGGALALSLGFGVERPVKAVLDFYGAINYADPFWTSSIDAMKAPPVSEEFINQVYEEKPIPTQGGVSLEGQAKSDKPPSLGPRPAFAFTHIANGTLMDVCFPSKDWQAVDPVLNVGKEFPPTCIVHGQEDKMVPMYLSRVLYDKLGEAGIDREWIEVPGEGHTFAGKMEKGGTTWGVQRKGFDWLEKQIKK</sequence>
<dbReference type="Proteomes" id="UP001186974">
    <property type="component" value="Unassembled WGS sequence"/>
</dbReference>
<comment type="caution">
    <text evidence="1">The sequence shown here is derived from an EMBL/GenBank/DDBJ whole genome shotgun (WGS) entry which is preliminary data.</text>
</comment>
<dbReference type="EMBL" id="JAWDJW010007558">
    <property type="protein sequence ID" value="KAK3061926.1"/>
    <property type="molecule type" value="Genomic_DNA"/>
</dbReference>
<reference evidence="1" key="1">
    <citation type="submission" date="2024-09" db="EMBL/GenBank/DDBJ databases">
        <title>Black Yeasts Isolated from many extreme environments.</title>
        <authorList>
            <person name="Coleine C."/>
            <person name="Stajich J.E."/>
            <person name="Selbmann L."/>
        </authorList>
    </citation>
    <scope>NUCLEOTIDE SEQUENCE</scope>
    <source>
        <strain evidence="1">CCFEE 5737</strain>
    </source>
</reference>
<evidence type="ECO:0000313" key="1">
    <source>
        <dbReference type="EMBL" id="KAK3061926.1"/>
    </source>
</evidence>
<keyword evidence="2" id="KW-1185">Reference proteome</keyword>
<name>A0ACC3D594_9PEZI</name>
<evidence type="ECO:0000313" key="2">
    <source>
        <dbReference type="Proteomes" id="UP001186974"/>
    </source>
</evidence>
<organism evidence="1 2">
    <name type="scientific">Coniosporium uncinatum</name>
    <dbReference type="NCBI Taxonomy" id="93489"/>
    <lineage>
        <taxon>Eukaryota</taxon>
        <taxon>Fungi</taxon>
        <taxon>Dikarya</taxon>
        <taxon>Ascomycota</taxon>
        <taxon>Pezizomycotina</taxon>
        <taxon>Dothideomycetes</taxon>
        <taxon>Dothideomycetes incertae sedis</taxon>
        <taxon>Coniosporium</taxon>
    </lineage>
</organism>
<accession>A0ACC3D594</accession>
<gene>
    <name evidence="1" type="ORF">LTS18_005162</name>
</gene>
<proteinExistence type="predicted"/>
<protein>
    <submittedName>
        <fullName evidence="1">Uncharacterized protein</fullName>
    </submittedName>
</protein>